<evidence type="ECO:0000259" key="2">
    <source>
        <dbReference type="Pfam" id="PF20439"/>
    </source>
</evidence>
<dbReference type="InterPro" id="IPR046841">
    <property type="entry name" value="SpoIVA_middle"/>
</dbReference>
<feature type="domain" description="Stage IV sporulation protein A middle" evidence="1">
    <location>
        <begin position="2"/>
        <end position="178"/>
    </location>
</feature>
<accession>A0ABR7NBN6</accession>
<dbReference type="EMBL" id="JACRSZ010000012">
    <property type="protein sequence ID" value="MBC8573812.1"/>
    <property type="molecule type" value="Genomic_DNA"/>
</dbReference>
<evidence type="ECO:0000313" key="3">
    <source>
        <dbReference type="EMBL" id="MBC8573812.1"/>
    </source>
</evidence>
<comment type="caution">
    <text evidence="3">The sequence shown here is derived from an EMBL/GenBank/DDBJ whole genome shotgun (WGS) entry which is preliminary data.</text>
</comment>
<evidence type="ECO:0000259" key="1">
    <source>
        <dbReference type="Pfam" id="PF20438"/>
    </source>
</evidence>
<protein>
    <recommendedName>
        <fullName evidence="5">Stage IV sporulation protein A</fullName>
    </recommendedName>
</protein>
<reference evidence="3 4" key="1">
    <citation type="submission" date="2020-08" db="EMBL/GenBank/DDBJ databases">
        <title>Genome public.</title>
        <authorList>
            <person name="Liu C."/>
            <person name="Sun Q."/>
        </authorList>
    </citation>
    <scope>NUCLEOTIDE SEQUENCE [LARGE SCALE GENOMIC DNA]</scope>
    <source>
        <strain evidence="3 4">NSJ-46</strain>
    </source>
</reference>
<keyword evidence="4" id="KW-1185">Reference proteome</keyword>
<sequence length="253" mass="29164">MRKIACFIPKWLETLPQDHDMKQQFIHILKEQLKDGEKEEWQNNFVEKMKALPFVKNVFIEDTQEEGILRVQIAVKEEYYYAMLSELSGITIDGEYQLISLIRELCGRKREYEAVGEAMKSVRETGYGVILPGREDVRWEEPVMTHSGNRYGVKMKAASPTIHLIKAEIDTEIAPIVGSENQAEDLIAYIHSGTQESEGIWEINIFGKTVEQLLQEEMTVKLNQFGEESRQKIQKVIGRVLDENKNGMICLII</sequence>
<dbReference type="RefSeq" id="WP_249309117.1">
    <property type="nucleotide sequence ID" value="NZ_JACRSZ010000012.1"/>
</dbReference>
<proteinExistence type="predicted"/>
<organism evidence="3 4">
    <name type="scientific">Jingyaoa shaoxingensis</name>
    <dbReference type="NCBI Taxonomy" id="2763671"/>
    <lineage>
        <taxon>Bacteria</taxon>
        <taxon>Bacillati</taxon>
        <taxon>Bacillota</taxon>
        <taxon>Clostridia</taxon>
        <taxon>Lachnospirales</taxon>
        <taxon>Lachnospiraceae</taxon>
        <taxon>Jingyaoa</taxon>
    </lineage>
</organism>
<dbReference type="Pfam" id="PF20438">
    <property type="entry name" value="SpoIVA_middle"/>
    <property type="match status" value="1"/>
</dbReference>
<gene>
    <name evidence="3" type="ORF">H8716_12060</name>
</gene>
<evidence type="ECO:0000313" key="4">
    <source>
        <dbReference type="Proteomes" id="UP000657421"/>
    </source>
</evidence>
<evidence type="ECO:0008006" key="5">
    <source>
        <dbReference type="Google" id="ProtNLM"/>
    </source>
</evidence>
<dbReference type="Proteomes" id="UP000657421">
    <property type="component" value="Unassembled WGS sequence"/>
</dbReference>
<name>A0ABR7NBN6_9FIRM</name>
<dbReference type="Pfam" id="PF20439">
    <property type="entry name" value="SpoIVA_C"/>
    <property type="match status" value="1"/>
</dbReference>
<feature type="domain" description="Sporulation stage IV protein A C-terminal" evidence="2">
    <location>
        <begin position="179"/>
        <end position="253"/>
    </location>
</feature>
<dbReference type="InterPro" id="IPR046840">
    <property type="entry name" value="SpoIVA_C"/>
</dbReference>